<evidence type="ECO:0000313" key="1">
    <source>
        <dbReference type="EMBL" id="MDZ5494348.1"/>
    </source>
</evidence>
<comment type="caution">
    <text evidence="1">The sequence shown here is derived from an EMBL/GenBank/DDBJ whole genome shotgun (WGS) entry which is preliminary data.</text>
</comment>
<sequence length="190" mass="20711">MAKFAQDTGVAELTALRADEAELSAPHTVHHVRLDDLAARRPLGDSAVTGWRYLAVVGSRAVASSEVSAGADGRPAGLEQVNMGPFVQSTALALRDLVEVAEIQQNSYELHMLKIPALYAVVLWLSEINGDRDLFVPLAPAPDYLEAGRIYREEELLDAFEGPARRRLEFDDELLLEPYGESPPGPYGAE</sequence>
<dbReference type="RefSeq" id="WP_322443816.1">
    <property type="nucleotide sequence ID" value="NZ_JAXOTQ010000071.1"/>
</dbReference>
<dbReference type="Proteomes" id="UP001290101">
    <property type="component" value="Unassembled WGS sequence"/>
</dbReference>
<evidence type="ECO:0000313" key="2">
    <source>
        <dbReference type="Proteomes" id="UP001290101"/>
    </source>
</evidence>
<gene>
    <name evidence="1" type="ORF">U2F25_33715</name>
</gene>
<name>A0ABU5JNX7_9ACTN</name>
<evidence type="ECO:0008006" key="3">
    <source>
        <dbReference type="Google" id="ProtNLM"/>
    </source>
</evidence>
<organism evidence="1 2">
    <name type="scientific">Micromonospora sicca</name>
    <dbReference type="NCBI Taxonomy" id="2202420"/>
    <lineage>
        <taxon>Bacteria</taxon>
        <taxon>Bacillati</taxon>
        <taxon>Actinomycetota</taxon>
        <taxon>Actinomycetes</taxon>
        <taxon>Micromonosporales</taxon>
        <taxon>Micromonosporaceae</taxon>
        <taxon>Micromonospora</taxon>
    </lineage>
</organism>
<dbReference type="EMBL" id="JAXOTQ010000071">
    <property type="protein sequence ID" value="MDZ5494348.1"/>
    <property type="molecule type" value="Genomic_DNA"/>
</dbReference>
<keyword evidence="2" id="KW-1185">Reference proteome</keyword>
<protein>
    <recommendedName>
        <fullName evidence="3">Suppressor of fused-like domain-containing protein</fullName>
    </recommendedName>
</protein>
<reference evidence="1 2" key="1">
    <citation type="submission" date="2023-12" db="EMBL/GenBank/DDBJ databases">
        <title>Micromonospora sp. nov., isolated from Atacama Desert.</title>
        <authorList>
            <person name="Carro L."/>
            <person name="Golinska P."/>
            <person name="Klenk H.-P."/>
            <person name="Goodfellow M."/>
        </authorList>
    </citation>
    <scope>NUCLEOTIDE SEQUENCE [LARGE SCALE GENOMIC DNA]</scope>
    <source>
        <strain evidence="1 2">4G53</strain>
    </source>
</reference>
<accession>A0ABU5JNX7</accession>
<proteinExistence type="predicted"/>